<accession>A0ABR6GQB4</accession>
<reference evidence="2 3" key="1">
    <citation type="submission" date="2020-08" db="EMBL/GenBank/DDBJ databases">
        <title>Genomic Encyclopedia of Type Strains, Phase III (KMG-III): the genomes of soil and plant-associated and newly described type strains.</title>
        <authorList>
            <person name="Whitman W."/>
        </authorList>
    </citation>
    <scope>NUCLEOTIDE SEQUENCE [LARGE SCALE GENOMIC DNA]</scope>
    <source>
        <strain evidence="2 3">CECT 7247</strain>
    </source>
</reference>
<comment type="caution">
    <text evidence="2">The sequence shown here is derived from an EMBL/GenBank/DDBJ whole genome shotgun (WGS) entry which is preliminary data.</text>
</comment>
<dbReference type="InterPro" id="IPR021675">
    <property type="entry name" value="DUF3261"/>
</dbReference>
<sequence>MKRRDTFRLAARMLTAAGMASTGALLGGCAAPSASSVPAARVELPLLRLPPSALGDASWAYSQRLSVTRLDRPDARAQQVDVQLQLNASGLLLAGFALGQRVLLMQWDGQQLQVTRHPRLPAEVDTDRMLRDLCLVFWPADAVRGALPAGWTWDATPDGQTLRQGTAVQLTVRRPTPNQVEILNTAEGYRLLIDSQPLGGS</sequence>
<organism evidence="2 3">
    <name type="scientific">Roseateles terrae</name>
    <dbReference type="NCBI Taxonomy" id="431060"/>
    <lineage>
        <taxon>Bacteria</taxon>
        <taxon>Pseudomonadati</taxon>
        <taxon>Pseudomonadota</taxon>
        <taxon>Betaproteobacteria</taxon>
        <taxon>Burkholderiales</taxon>
        <taxon>Sphaerotilaceae</taxon>
        <taxon>Roseateles</taxon>
    </lineage>
</organism>
<dbReference type="Pfam" id="PF11659">
    <property type="entry name" value="DUF3261"/>
    <property type="match status" value="1"/>
</dbReference>
<name>A0ABR6GQB4_9BURK</name>
<feature type="chain" id="PRO_5047050501" description="DUF3261 domain-containing protein" evidence="1">
    <location>
        <begin position="27"/>
        <end position="201"/>
    </location>
</feature>
<evidence type="ECO:0000313" key="3">
    <source>
        <dbReference type="Proteomes" id="UP000574369"/>
    </source>
</evidence>
<protein>
    <recommendedName>
        <fullName evidence="4">DUF3261 domain-containing protein</fullName>
    </recommendedName>
</protein>
<feature type="signal peptide" evidence="1">
    <location>
        <begin position="1"/>
        <end position="26"/>
    </location>
</feature>
<dbReference type="EMBL" id="JACHXO010000002">
    <property type="protein sequence ID" value="MBB3194244.1"/>
    <property type="molecule type" value="Genomic_DNA"/>
</dbReference>
<evidence type="ECO:0000256" key="1">
    <source>
        <dbReference type="SAM" id="SignalP"/>
    </source>
</evidence>
<keyword evidence="3" id="KW-1185">Reference proteome</keyword>
<keyword evidence="1" id="KW-0732">Signal</keyword>
<dbReference type="PROSITE" id="PS51257">
    <property type="entry name" value="PROKAR_LIPOPROTEIN"/>
    <property type="match status" value="1"/>
</dbReference>
<gene>
    <name evidence="2" type="ORF">FHS28_001629</name>
</gene>
<evidence type="ECO:0008006" key="4">
    <source>
        <dbReference type="Google" id="ProtNLM"/>
    </source>
</evidence>
<dbReference type="Proteomes" id="UP000574369">
    <property type="component" value="Unassembled WGS sequence"/>
</dbReference>
<proteinExistence type="predicted"/>
<dbReference type="RefSeq" id="WP_088450193.1">
    <property type="nucleotide sequence ID" value="NZ_JACHXO010000002.1"/>
</dbReference>
<evidence type="ECO:0000313" key="2">
    <source>
        <dbReference type="EMBL" id="MBB3194244.1"/>
    </source>
</evidence>